<dbReference type="SMART" id="SM00382">
    <property type="entry name" value="AAA"/>
    <property type="match status" value="1"/>
</dbReference>
<evidence type="ECO:0000256" key="3">
    <source>
        <dbReference type="ARBA" id="ARBA00022741"/>
    </source>
</evidence>
<dbReference type="GO" id="GO:0016887">
    <property type="term" value="F:ATP hydrolysis activity"/>
    <property type="evidence" value="ECO:0007669"/>
    <property type="project" value="InterPro"/>
</dbReference>
<dbReference type="InterPro" id="IPR027417">
    <property type="entry name" value="P-loop_NTPase"/>
</dbReference>
<dbReference type="InterPro" id="IPR003593">
    <property type="entry name" value="AAA+_ATPase"/>
</dbReference>
<dbReference type="InterPro" id="IPR036640">
    <property type="entry name" value="ABC1_TM_sf"/>
</dbReference>
<dbReference type="Pfam" id="PF00664">
    <property type="entry name" value="ABC_membrane"/>
    <property type="match status" value="1"/>
</dbReference>
<keyword evidence="6 8" id="KW-0472">Membrane</keyword>
<keyword evidence="3" id="KW-0547">Nucleotide-binding</keyword>
<comment type="caution">
    <text evidence="11">The sequence shown here is derived from an EMBL/GenBank/DDBJ whole genome shotgun (WGS) entry which is preliminary data.</text>
</comment>
<feature type="domain" description="ABC transporter" evidence="9">
    <location>
        <begin position="444"/>
        <end position="674"/>
    </location>
</feature>
<accession>A0AA37LZ17</accession>
<comment type="similarity">
    <text evidence="7">Belongs to the ABC transporter superfamily. ABCB family. Heavy Metal importer (TC 3.A.1.210) subfamily.</text>
</comment>
<feature type="transmembrane region" description="Helical" evidence="8">
    <location>
        <begin position="254"/>
        <end position="283"/>
    </location>
</feature>
<name>A0AA37LZ17_9PEZI</name>
<dbReference type="Proteomes" id="UP001055172">
    <property type="component" value="Unassembled WGS sequence"/>
</dbReference>
<evidence type="ECO:0000256" key="4">
    <source>
        <dbReference type="ARBA" id="ARBA00022840"/>
    </source>
</evidence>
<reference evidence="11 12" key="1">
    <citation type="submission" date="2021-07" db="EMBL/GenBank/DDBJ databases">
        <title>Genome data of Colletotrichum spaethianum.</title>
        <authorList>
            <person name="Utami Y.D."/>
            <person name="Hiruma K."/>
        </authorList>
    </citation>
    <scope>NUCLEOTIDE SEQUENCE [LARGE SCALE GENOMIC DNA]</scope>
    <source>
        <strain evidence="11 12">MAFF 242679</strain>
    </source>
</reference>
<dbReference type="GO" id="GO:0016020">
    <property type="term" value="C:membrane"/>
    <property type="evidence" value="ECO:0007669"/>
    <property type="project" value="UniProtKB-SubCell"/>
</dbReference>
<dbReference type="Gene3D" id="1.20.1560.10">
    <property type="entry name" value="ABC transporter type 1, transmembrane domain"/>
    <property type="match status" value="1"/>
</dbReference>
<dbReference type="SUPFAM" id="SSF52540">
    <property type="entry name" value="P-loop containing nucleoside triphosphate hydrolases"/>
    <property type="match status" value="1"/>
</dbReference>
<dbReference type="InterPro" id="IPR003439">
    <property type="entry name" value="ABC_transporter-like_ATP-bd"/>
</dbReference>
<dbReference type="Gene3D" id="3.40.50.300">
    <property type="entry name" value="P-loop containing nucleotide triphosphate hydrolases"/>
    <property type="match status" value="1"/>
</dbReference>
<dbReference type="PROSITE" id="PS50929">
    <property type="entry name" value="ABC_TM1F"/>
    <property type="match status" value="1"/>
</dbReference>
<proteinExistence type="inferred from homology"/>
<evidence type="ECO:0000313" key="11">
    <source>
        <dbReference type="EMBL" id="GJC90042.1"/>
    </source>
</evidence>
<dbReference type="PANTHER" id="PTHR24221">
    <property type="entry name" value="ATP-BINDING CASSETTE SUB-FAMILY B"/>
    <property type="match status" value="1"/>
</dbReference>
<dbReference type="InterPro" id="IPR039421">
    <property type="entry name" value="Type_1_exporter"/>
</dbReference>
<evidence type="ECO:0000256" key="6">
    <source>
        <dbReference type="ARBA" id="ARBA00023136"/>
    </source>
</evidence>
<evidence type="ECO:0000256" key="7">
    <source>
        <dbReference type="ARBA" id="ARBA00024363"/>
    </source>
</evidence>
<keyword evidence="5 8" id="KW-1133">Transmembrane helix</keyword>
<evidence type="ECO:0000256" key="5">
    <source>
        <dbReference type="ARBA" id="ARBA00022989"/>
    </source>
</evidence>
<dbReference type="InterPro" id="IPR011527">
    <property type="entry name" value="ABC1_TM_dom"/>
</dbReference>
<evidence type="ECO:0000256" key="2">
    <source>
        <dbReference type="ARBA" id="ARBA00022692"/>
    </source>
</evidence>
<evidence type="ECO:0000259" key="9">
    <source>
        <dbReference type="PROSITE" id="PS50893"/>
    </source>
</evidence>
<evidence type="ECO:0000256" key="1">
    <source>
        <dbReference type="ARBA" id="ARBA00004141"/>
    </source>
</evidence>
<keyword evidence="4 11" id="KW-0067">ATP-binding</keyword>
<feature type="transmembrane region" description="Helical" evidence="8">
    <location>
        <begin position="33"/>
        <end position="52"/>
    </location>
</feature>
<keyword evidence="2 8" id="KW-0812">Transmembrane</keyword>
<dbReference type="Pfam" id="PF00005">
    <property type="entry name" value="ABC_tran"/>
    <property type="match status" value="1"/>
</dbReference>
<dbReference type="EMBL" id="BPPX01000048">
    <property type="protein sequence ID" value="GJC90042.1"/>
    <property type="molecule type" value="Genomic_DNA"/>
</dbReference>
<protein>
    <submittedName>
        <fullName evidence="11">Multidrug export ATP-binding/permease protein YgaD</fullName>
    </submittedName>
</protein>
<dbReference type="GO" id="GO:0005524">
    <property type="term" value="F:ATP binding"/>
    <property type="evidence" value="ECO:0007669"/>
    <property type="project" value="UniProtKB-KW"/>
</dbReference>
<evidence type="ECO:0000313" key="12">
    <source>
        <dbReference type="Proteomes" id="UP001055172"/>
    </source>
</evidence>
<comment type="subcellular location">
    <subcellularLocation>
        <location evidence="1">Membrane</location>
        <topology evidence="1">Multi-pass membrane protein</topology>
    </subcellularLocation>
</comment>
<gene>
    <name evidence="11" type="ORF">ColLi_12880</name>
</gene>
<dbReference type="InterPro" id="IPR017871">
    <property type="entry name" value="ABC_transporter-like_CS"/>
</dbReference>
<evidence type="ECO:0000259" key="10">
    <source>
        <dbReference type="PROSITE" id="PS50929"/>
    </source>
</evidence>
<sequence>MVPSFVSTFHPTCLFASSILQLDRLYDDLTWSLYLWSWALGFLVEIPVLFVTNGYPPLFNPTLTVLKCSIFSYLLLCNGLLHSKMPTGGPENSTTGPQEQTTFWPWMRKFRVFWKFVWPSDNRSFQYFFGLAIAFSSLQRLLQPIGFWALSRLDDEKLADTDIPNQLWLLGLWLGTCVMSPFFDLARKGLGARLKLWRQQNLYTAVHEKIMNLDASYHDAVDPTETIQAFTDASGIEQVTDSLFLMILPRTIEAVAAVFALNTMCGPLVLLVLMAFATFYSIFMRRSFEAITAGSAITTTASIDENRQRHDSIRGWRTAANHNRIDFETSSYSQRSEEKYSQAWGYYKTCIISEWSSEAIVLLAQLVGIFLIIGPRQGWNLRSGNAIAFLWYWKEILALLELFKETSQVLGERLHGADRLRRILERQPKLSMEGENLNILKGELNFVGVSFSYGQKKVLNNLSVKIAAGSTVAFVGPSGVGKSTLINLPMRHNNPDCGDILIDHQNLRHVNISSLRDQVTILEQNSRFFNRTIKENLLYAKPDATIQQVHEACVNAAIHDVIMKLPLGYESSMGVDGQALSGGEQQRLKLARCLLRQPKILLLDEATSALDTETEYFVNNRIQQVCKNSTVVIVAACVDLSPLRHRLSSIKHVDRIFYLGEMGRYLKRALMTHS</sequence>
<dbReference type="SUPFAM" id="SSF90123">
    <property type="entry name" value="ABC transporter transmembrane region"/>
    <property type="match status" value="1"/>
</dbReference>
<dbReference type="PANTHER" id="PTHR24221:SF654">
    <property type="entry name" value="ATP-BINDING CASSETTE SUB-FAMILY B MEMBER 6"/>
    <property type="match status" value="1"/>
</dbReference>
<feature type="domain" description="ABC transmembrane type-1" evidence="10">
    <location>
        <begin position="131"/>
        <end position="392"/>
    </location>
</feature>
<evidence type="ECO:0000256" key="8">
    <source>
        <dbReference type="SAM" id="Phobius"/>
    </source>
</evidence>
<dbReference type="GO" id="GO:0140359">
    <property type="term" value="F:ABC-type transporter activity"/>
    <property type="evidence" value="ECO:0007669"/>
    <property type="project" value="InterPro"/>
</dbReference>
<keyword evidence="12" id="KW-1185">Reference proteome</keyword>
<dbReference type="PROSITE" id="PS00211">
    <property type="entry name" value="ABC_TRANSPORTER_1"/>
    <property type="match status" value="1"/>
</dbReference>
<dbReference type="PROSITE" id="PS50893">
    <property type="entry name" value="ABC_TRANSPORTER_2"/>
    <property type="match status" value="1"/>
</dbReference>
<organism evidence="11 12">
    <name type="scientific">Colletotrichum liriopes</name>
    <dbReference type="NCBI Taxonomy" id="708192"/>
    <lineage>
        <taxon>Eukaryota</taxon>
        <taxon>Fungi</taxon>
        <taxon>Dikarya</taxon>
        <taxon>Ascomycota</taxon>
        <taxon>Pezizomycotina</taxon>
        <taxon>Sordariomycetes</taxon>
        <taxon>Hypocreomycetidae</taxon>
        <taxon>Glomerellales</taxon>
        <taxon>Glomerellaceae</taxon>
        <taxon>Colletotrichum</taxon>
        <taxon>Colletotrichum spaethianum species complex</taxon>
    </lineage>
</organism>
<dbReference type="AlphaFoldDB" id="A0AA37LZ17"/>